<organism evidence="11 12">
    <name type="scientific">Acetobacter garciniae</name>
    <dbReference type="NCBI Taxonomy" id="2817435"/>
    <lineage>
        <taxon>Bacteria</taxon>
        <taxon>Pseudomonadati</taxon>
        <taxon>Pseudomonadota</taxon>
        <taxon>Alphaproteobacteria</taxon>
        <taxon>Acetobacterales</taxon>
        <taxon>Acetobacteraceae</taxon>
        <taxon>Acetobacter</taxon>
    </lineage>
</organism>
<dbReference type="Pfam" id="PF01551">
    <property type="entry name" value="Peptidase_M23"/>
    <property type="match status" value="1"/>
</dbReference>
<keyword evidence="3" id="KW-0479">Metal-binding</keyword>
<dbReference type="PANTHER" id="PTHR21666:SF288">
    <property type="entry name" value="CELL DIVISION PROTEIN YTFB"/>
    <property type="match status" value="1"/>
</dbReference>
<keyword evidence="5" id="KW-0862">Zinc</keyword>
<feature type="chain" id="PRO_5037727638" evidence="9">
    <location>
        <begin position="47"/>
        <end position="511"/>
    </location>
</feature>
<dbReference type="EMBL" id="JAFVMH010000001">
    <property type="protein sequence ID" value="MBO1323952.1"/>
    <property type="molecule type" value="Genomic_DNA"/>
</dbReference>
<dbReference type="GO" id="GO:0004222">
    <property type="term" value="F:metalloendopeptidase activity"/>
    <property type="evidence" value="ECO:0007669"/>
    <property type="project" value="TreeGrafter"/>
</dbReference>
<evidence type="ECO:0000256" key="8">
    <source>
        <dbReference type="SAM" id="MobiDB-lite"/>
    </source>
</evidence>
<evidence type="ECO:0000256" key="7">
    <source>
        <dbReference type="SAM" id="Coils"/>
    </source>
</evidence>
<sequence>MDRLWPFFAPVLRDRLARRKTRAAMAHPFHGAVWLLALGCLHPANAANGAHTSVAHTGHASGHASGHVGTSHTGPTAHTLHLPAGHSASGSSTGSGGGSGAASVRQAQAALRATHARQEALARENARQAKAVATSRALSAAAQAAAAQAKARSTALSAATVEATAQLQNTEQQIADISDRIDAARSEQVALQTRLRDGARALAPILPLAERLSLYPSDTLLAAPLPQGDAVTGFLILRGLSRQMEQQAQAMRAEQARLDAVDRDLSGEMERLHALEQTQNQQRQVVQRQALQARQAQRRADTAVSAAARQLQAATERATSLQDAIARLDTLEAEAEATVQKEKDRAAALAREAASRRRAAESSHTAVGNLAAPPPPVAAPAQDNGPGLPDHPSSGLKPVAGTLVSDWGSPTESGPATGRTYRTPAGAGVRAPCTGGVDFAGAFRTYGQMVILNCGQHYRFVLAGLSVLSVETGQSLTKGAPVGQMGNSGSSATLFIQLRHGQKTVNPAPFL</sequence>
<reference evidence="11" key="1">
    <citation type="submission" date="2021-03" db="EMBL/GenBank/DDBJ databases">
        <title>The complete genome sequence of Acetobacter sp. TBRC 12339.</title>
        <authorList>
            <person name="Charoenyingcharoen P."/>
            <person name="Yukphan P."/>
        </authorList>
    </citation>
    <scope>NUCLEOTIDE SEQUENCE</scope>
    <source>
        <strain evidence="11">TBRC 12339</strain>
    </source>
</reference>
<dbReference type="PANTHER" id="PTHR21666">
    <property type="entry name" value="PEPTIDASE-RELATED"/>
    <property type="match status" value="1"/>
</dbReference>
<evidence type="ECO:0000256" key="9">
    <source>
        <dbReference type="SAM" id="SignalP"/>
    </source>
</evidence>
<proteinExistence type="predicted"/>
<keyword evidence="2" id="KW-0645">Protease</keyword>
<feature type="coiled-coil region" evidence="7">
    <location>
        <begin position="160"/>
        <end position="187"/>
    </location>
</feature>
<keyword evidence="9" id="KW-0732">Signal</keyword>
<feature type="region of interest" description="Disordered" evidence="8">
    <location>
        <begin position="54"/>
        <end position="119"/>
    </location>
</feature>
<evidence type="ECO:0000256" key="5">
    <source>
        <dbReference type="ARBA" id="ARBA00022833"/>
    </source>
</evidence>
<dbReference type="GO" id="GO:0046872">
    <property type="term" value="F:metal ion binding"/>
    <property type="evidence" value="ECO:0007669"/>
    <property type="project" value="UniProtKB-KW"/>
</dbReference>
<evidence type="ECO:0000256" key="2">
    <source>
        <dbReference type="ARBA" id="ARBA00022670"/>
    </source>
</evidence>
<evidence type="ECO:0000256" key="3">
    <source>
        <dbReference type="ARBA" id="ARBA00022723"/>
    </source>
</evidence>
<feature type="signal peptide" evidence="9">
    <location>
        <begin position="1"/>
        <end position="46"/>
    </location>
</feature>
<evidence type="ECO:0000259" key="10">
    <source>
        <dbReference type="Pfam" id="PF01551"/>
    </source>
</evidence>
<comment type="cofactor">
    <cofactor evidence="1">
        <name>Zn(2+)</name>
        <dbReference type="ChEBI" id="CHEBI:29105"/>
    </cofactor>
</comment>
<dbReference type="AlphaFoldDB" id="A0A939KPI9"/>
<evidence type="ECO:0000313" key="11">
    <source>
        <dbReference type="EMBL" id="MBO1323952.1"/>
    </source>
</evidence>
<dbReference type="InterPro" id="IPR016047">
    <property type="entry name" value="M23ase_b-sheet_dom"/>
</dbReference>
<keyword evidence="12" id="KW-1185">Reference proteome</keyword>
<keyword evidence="7" id="KW-0175">Coiled coil</keyword>
<dbReference type="CDD" id="cd12797">
    <property type="entry name" value="M23_peptidase"/>
    <property type="match status" value="1"/>
</dbReference>
<evidence type="ECO:0000256" key="6">
    <source>
        <dbReference type="ARBA" id="ARBA00023049"/>
    </source>
</evidence>
<feature type="region of interest" description="Disordered" evidence="8">
    <location>
        <begin position="337"/>
        <end position="425"/>
    </location>
</feature>
<evidence type="ECO:0000313" key="12">
    <source>
        <dbReference type="Proteomes" id="UP000664073"/>
    </source>
</evidence>
<gene>
    <name evidence="11" type="ORF">J2D77_02125</name>
</gene>
<dbReference type="SUPFAM" id="SSF51261">
    <property type="entry name" value="Duplicated hybrid motif"/>
    <property type="match status" value="1"/>
</dbReference>
<dbReference type="InterPro" id="IPR050570">
    <property type="entry name" value="Cell_wall_metabolism_enzyme"/>
</dbReference>
<accession>A0A939KPI9</accession>
<name>A0A939KPI9_9PROT</name>
<feature type="domain" description="M23ase beta-sheet core" evidence="10">
    <location>
        <begin position="417"/>
        <end position="507"/>
    </location>
</feature>
<dbReference type="Gene3D" id="2.70.70.10">
    <property type="entry name" value="Glucose Permease (Domain IIA)"/>
    <property type="match status" value="1"/>
</dbReference>
<comment type="caution">
    <text evidence="11">The sequence shown here is derived from an EMBL/GenBank/DDBJ whole genome shotgun (WGS) entry which is preliminary data.</text>
</comment>
<dbReference type="GO" id="GO:0006508">
    <property type="term" value="P:proteolysis"/>
    <property type="evidence" value="ECO:0007669"/>
    <property type="project" value="UniProtKB-KW"/>
</dbReference>
<evidence type="ECO:0000256" key="4">
    <source>
        <dbReference type="ARBA" id="ARBA00022801"/>
    </source>
</evidence>
<feature type="compositionally biased region" description="Low complexity" evidence="8">
    <location>
        <begin position="101"/>
        <end position="110"/>
    </location>
</feature>
<dbReference type="Proteomes" id="UP000664073">
    <property type="component" value="Unassembled WGS sequence"/>
</dbReference>
<evidence type="ECO:0000256" key="1">
    <source>
        <dbReference type="ARBA" id="ARBA00001947"/>
    </source>
</evidence>
<feature type="compositionally biased region" description="Low complexity" evidence="8">
    <location>
        <begin position="54"/>
        <end position="74"/>
    </location>
</feature>
<keyword evidence="6" id="KW-0482">Metalloprotease</keyword>
<dbReference type="InterPro" id="IPR011055">
    <property type="entry name" value="Dup_hybrid_motif"/>
</dbReference>
<keyword evidence="4" id="KW-0378">Hydrolase</keyword>
<protein>
    <submittedName>
        <fullName evidence="11">Peptidoglycan DD-metalloendopeptidase family protein</fullName>
    </submittedName>
</protein>